<evidence type="ECO:0000313" key="2">
    <source>
        <dbReference type="EMBL" id="JAG15127.1"/>
    </source>
</evidence>
<reference evidence="2" key="2">
    <citation type="submission" date="2014-07" db="EMBL/GenBank/DDBJ databases">
        <authorList>
            <person name="Hull J."/>
        </authorList>
    </citation>
    <scope>NUCLEOTIDE SEQUENCE</scope>
</reference>
<accession>A0A0A9X352</accession>
<feature type="transmembrane region" description="Helical" evidence="1">
    <location>
        <begin position="24"/>
        <end position="42"/>
    </location>
</feature>
<reference evidence="2" key="1">
    <citation type="journal article" date="2014" name="PLoS ONE">
        <title>Transcriptome-Based Identification of ABC Transporters in the Western Tarnished Plant Bug Lygus hesperus.</title>
        <authorList>
            <person name="Hull J.J."/>
            <person name="Chaney K."/>
            <person name="Geib S.M."/>
            <person name="Fabrick J.A."/>
            <person name="Brent C.S."/>
            <person name="Walsh D."/>
            <person name="Lavine L.C."/>
        </authorList>
    </citation>
    <scope>NUCLEOTIDE SEQUENCE</scope>
</reference>
<organism evidence="2">
    <name type="scientific">Lygus hesperus</name>
    <name type="common">Western plant bug</name>
    <dbReference type="NCBI Taxonomy" id="30085"/>
    <lineage>
        <taxon>Eukaryota</taxon>
        <taxon>Metazoa</taxon>
        <taxon>Ecdysozoa</taxon>
        <taxon>Arthropoda</taxon>
        <taxon>Hexapoda</taxon>
        <taxon>Insecta</taxon>
        <taxon>Pterygota</taxon>
        <taxon>Neoptera</taxon>
        <taxon>Paraneoptera</taxon>
        <taxon>Hemiptera</taxon>
        <taxon>Heteroptera</taxon>
        <taxon>Panheteroptera</taxon>
        <taxon>Cimicomorpha</taxon>
        <taxon>Miridae</taxon>
        <taxon>Mirini</taxon>
        <taxon>Lygus</taxon>
    </lineage>
</organism>
<keyword evidence="1" id="KW-1133">Transmembrane helix</keyword>
<keyword evidence="1" id="KW-0472">Membrane</keyword>
<proteinExistence type="predicted"/>
<dbReference type="EMBL" id="GBHO01028477">
    <property type="protein sequence ID" value="JAG15127.1"/>
    <property type="molecule type" value="Transcribed_RNA"/>
</dbReference>
<feature type="transmembrane region" description="Helical" evidence="1">
    <location>
        <begin position="84"/>
        <end position="114"/>
    </location>
</feature>
<evidence type="ECO:0000256" key="1">
    <source>
        <dbReference type="SAM" id="Phobius"/>
    </source>
</evidence>
<feature type="transmembrane region" description="Helical" evidence="1">
    <location>
        <begin position="54"/>
        <end position="72"/>
    </location>
</feature>
<dbReference type="AlphaFoldDB" id="A0A0A9X352"/>
<gene>
    <name evidence="2" type="primary">nuoN_0</name>
    <name evidence="2" type="ORF">CM83_98746</name>
</gene>
<sequence>MSTEVRDPPKITGSLQALIFLESLPYFITVGINAELLSLVLAHDRLEWDEIFKWRSICFAIFSFLMLSLANYGDRISNGRFYVFIAFLLISFSWTPLVIVASTIDTILVFASCLQPLLVVREAARMCYLVQPLLVMRHIAGIRYFFFLLFL</sequence>
<keyword evidence="1" id="KW-0812">Transmembrane</keyword>
<name>A0A0A9X352_LYGHE</name>
<feature type="transmembrane region" description="Helical" evidence="1">
    <location>
        <begin position="126"/>
        <end position="150"/>
    </location>
</feature>
<protein>
    <submittedName>
        <fullName evidence="2">NADH-quinone oxidoreductase subunit N</fullName>
    </submittedName>
</protein>
<feature type="non-terminal residue" evidence="2">
    <location>
        <position position="151"/>
    </location>
</feature>